<dbReference type="Proteomes" id="UP000301475">
    <property type="component" value="Chromosome"/>
</dbReference>
<dbReference type="Pfam" id="PF14568">
    <property type="entry name" value="SUKH_6"/>
    <property type="match status" value="1"/>
</dbReference>
<dbReference type="SUPFAM" id="SSF160631">
    <property type="entry name" value="SMI1/KNR4-like"/>
    <property type="match status" value="1"/>
</dbReference>
<dbReference type="KEGG" id="ruj:E5Z56_05645"/>
<evidence type="ECO:0008006" key="3">
    <source>
        <dbReference type="Google" id="ProtNLM"/>
    </source>
</evidence>
<evidence type="ECO:0000313" key="1">
    <source>
        <dbReference type="EMBL" id="QCT06878.1"/>
    </source>
</evidence>
<dbReference type="AlphaFoldDB" id="A0A4P8Y139"/>
<reference evidence="1 2" key="1">
    <citation type="submission" date="2019-04" db="EMBL/GenBank/DDBJ databases">
        <authorList>
            <person name="Embree M."/>
            <person name="Gaffney J.R."/>
        </authorList>
    </citation>
    <scope>NUCLEOTIDE SEQUENCE [LARGE SCALE GENOMIC DNA]</scope>
    <source>
        <strain evidence="1 2">JE7A12</strain>
    </source>
</reference>
<organism evidence="1 2">
    <name type="scientific">Ruminococcus bovis</name>
    <dbReference type="NCBI Taxonomy" id="2564099"/>
    <lineage>
        <taxon>Bacteria</taxon>
        <taxon>Bacillati</taxon>
        <taxon>Bacillota</taxon>
        <taxon>Clostridia</taxon>
        <taxon>Eubacteriales</taxon>
        <taxon>Oscillospiraceae</taxon>
        <taxon>Ruminococcus</taxon>
    </lineage>
</organism>
<dbReference type="RefSeq" id="WP_138156958.1">
    <property type="nucleotide sequence ID" value="NZ_CP039381.1"/>
</dbReference>
<gene>
    <name evidence="1" type="ORF">E5Z56_05645</name>
</gene>
<protein>
    <recommendedName>
        <fullName evidence="3">SMI1/KNR4 family protein</fullName>
    </recommendedName>
</protein>
<proteinExistence type="predicted"/>
<dbReference type="InterPro" id="IPR037883">
    <property type="entry name" value="Knr4/Smi1-like_sf"/>
</dbReference>
<keyword evidence="2" id="KW-1185">Reference proteome</keyword>
<sequence>MELSWKYDKPLNNPIAVKSFLDKNSIILPDSLIEIMEKHNGGRPSDKAIITDTNQEYVFKAMLSYNEGDKETIYSIYPELFKENHLFPFASDAAGNFICYDTESSKYVLYKHETDTVEIITRMINGLLF</sequence>
<evidence type="ECO:0000313" key="2">
    <source>
        <dbReference type="Proteomes" id="UP000301475"/>
    </source>
</evidence>
<dbReference type="Gene3D" id="3.40.1580.10">
    <property type="entry name" value="SMI1/KNR4-like"/>
    <property type="match status" value="1"/>
</dbReference>
<dbReference type="EMBL" id="CP039381">
    <property type="protein sequence ID" value="QCT06878.1"/>
    <property type="molecule type" value="Genomic_DNA"/>
</dbReference>
<dbReference type="OrthoDB" id="8657476at2"/>
<accession>A0A4P8Y139</accession>
<name>A0A4P8Y139_9FIRM</name>